<dbReference type="Gene3D" id="3.30.365.10">
    <property type="entry name" value="Aldehyde oxidase/xanthine dehydrogenase, molybdopterin binding domain"/>
    <property type="match status" value="4"/>
</dbReference>
<organism evidence="4 5">
    <name type="scientific">Tenggerimyces flavus</name>
    <dbReference type="NCBI Taxonomy" id="1708749"/>
    <lineage>
        <taxon>Bacteria</taxon>
        <taxon>Bacillati</taxon>
        <taxon>Actinomycetota</taxon>
        <taxon>Actinomycetes</taxon>
        <taxon>Propionibacteriales</taxon>
        <taxon>Nocardioidaceae</taxon>
        <taxon>Tenggerimyces</taxon>
    </lineage>
</organism>
<feature type="domain" description="Aldehyde oxidase/xanthine dehydrogenase a/b hammerhead" evidence="3">
    <location>
        <begin position="52"/>
        <end position="144"/>
    </location>
</feature>
<dbReference type="InterPro" id="IPR046867">
    <property type="entry name" value="AldOxase/xan_DH_MoCoBD2"/>
</dbReference>
<dbReference type="SMART" id="SM01008">
    <property type="entry name" value="Ald_Xan_dh_C"/>
    <property type="match status" value="1"/>
</dbReference>
<proteinExistence type="predicted"/>
<dbReference type="Proteomes" id="UP001595699">
    <property type="component" value="Unassembled WGS sequence"/>
</dbReference>
<dbReference type="PANTHER" id="PTHR11908:SF132">
    <property type="entry name" value="ALDEHYDE OXIDASE 1-RELATED"/>
    <property type="match status" value="1"/>
</dbReference>
<dbReference type="PANTHER" id="PTHR11908">
    <property type="entry name" value="XANTHINE DEHYDROGENASE"/>
    <property type="match status" value="1"/>
</dbReference>
<sequence length="756" mass="80578">MARLIKTEREVEGRYETIWLVVEEDALDQWPGGPLSVVGQPAPRKSGPARARGEARYIGDLRPAGLLQAAVLRSPYAHARVRRIDLSRALSAPGVRGALGPGEAAQLDELAGYHGAPVAAVAADSLAEAQAALELIDVEWEVLEPLLDPDEAVRRGQLLQEPRTHERGDVDQALADADVVIEAEYRTQSVVHNALETHQAVCVWEGPQLTVYISTQDIWGVRNEVARTLGMERDDVRVVCEYMGGGFGAKNNAHHYTYVAAELARRTGRPVRCALTRREEATASGNRNPTIQRLKIGARFDGTITALQGDYIACIGWSGWHASTAGPMQTLYACPNVRTVEYPTRLNTPPMESFRAPGFVEGTFGMECLVDELAARLGIDPLELRRRNHTDSDPAAGRVYSSKNLLECYRRAETHWARRETVKASSKGPWKRGVGMASQIWGGGGGPPAYAWLRIGSDGRAQVVTGMQDIGTGSRTVMAQIAAEELGLPLDRVDTSLGDTSRGPFAVAAAGSSTTPSMGPAVRAAAADAARQILEIAAQRYERTPEALRLAGGRIVATDGESWPLSDLLSLLGNAQILGKGARGPNPAGMGVHTFGVQVVEVAVDVETGQVVVDKVYSIHDVGRVINPLGASSQIEGGIIQGVGGTLSERQVLDAATGTVLTRTLDAYRMPTIADVPEIVAELVDVPDPNLTNLGAKGLGEPPIIPVAAAIANAIRDATGADVRELPIDRATMLAALRKVNEDAAAKERHGTAAAV</sequence>
<dbReference type="Pfam" id="PF02738">
    <property type="entry name" value="MoCoBD_1"/>
    <property type="match status" value="1"/>
</dbReference>
<dbReference type="SUPFAM" id="SSF54665">
    <property type="entry name" value="CO dehydrogenase molybdoprotein N-domain-like"/>
    <property type="match status" value="1"/>
</dbReference>
<protein>
    <submittedName>
        <fullName evidence="4">Xanthine dehydrogenase family protein molybdopterin-binding subunit</fullName>
    </submittedName>
</protein>
<evidence type="ECO:0000256" key="1">
    <source>
        <dbReference type="ARBA" id="ARBA00022505"/>
    </source>
</evidence>
<evidence type="ECO:0000256" key="2">
    <source>
        <dbReference type="ARBA" id="ARBA00023002"/>
    </source>
</evidence>
<gene>
    <name evidence="4" type="ORF">ACFOUW_15235</name>
</gene>
<keyword evidence="1" id="KW-0500">Molybdenum</keyword>
<dbReference type="InterPro" id="IPR008274">
    <property type="entry name" value="AldOxase/xan_DH_MoCoBD1"/>
</dbReference>
<evidence type="ECO:0000259" key="3">
    <source>
        <dbReference type="SMART" id="SM01008"/>
    </source>
</evidence>
<dbReference type="EMBL" id="JBHRZH010000012">
    <property type="protein sequence ID" value="MFC3762194.1"/>
    <property type="molecule type" value="Genomic_DNA"/>
</dbReference>
<dbReference type="Gene3D" id="3.90.1170.50">
    <property type="entry name" value="Aldehyde oxidase/xanthine dehydrogenase, a/b hammerhead"/>
    <property type="match status" value="1"/>
</dbReference>
<keyword evidence="5" id="KW-1185">Reference proteome</keyword>
<dbReference type="InterPro" id="IPR000674">
    <property type="entry name" value="Ald_Oxase/Xan_DH_a/b"/>
</dbReference>
<dbReference type="Pfam" id="PF01315">
    <property type="entry name" value="Ald_Xan_dh_C"/>
    <property type="match status" value="1"/>
</dbReference>
<dbReference type="SUPFAM" id="SSF56003">
    <property type="entry name" value="Molybdenum cofactor-binding domain"/>
    <property type="match status" value="1"/>
</dbReference>
<dbReference type="Pfam" id="PF20256">
    <property type="entry name" value="MoCoBD_2"/>
    <property type="match status" value="1"/>
</dbReference>
<keyword evidence="2" id="KW-0560">Oxidoreductase</keyword>
<dbReference type="InterPro" id="IPR037165">
    <property type="entry name" value="AldOxase/xan_DH_Mopterin-bd_sf"/>
</dbReference>
<evidence type="ECO:0000313" key="5">
    <source>
        <dbReference type="Proteomes" id="UP001595699"/>
    </source>
</evidence>
<evidence type="ECO:0000313" key="4">
    <source>
        <dbReference type="EMBL" id="MFC3762194.1"/>
    </source>
</evidence>
<dbReference type="InterPro" id="IPR036856">
    <property type="entry name" value="Ald_Oxase/Xan_DH_a/b_sf"/>
</dbReference>
<name>A0ABV7YCW8_9ACTN</name>
<comment type="caution">
    <text evidence="4">The sequence shown here is derived from an EMBL/GenBank/DDBJ whole genome shotgun (WGS) entry which is preliminary data.</text>
</comment>
<dbReference type="InterPro" id="IPR016208">
    <property type="entry name" value="Ald_Oxase/xanthine_DH-like"/>
</dbReference>
<reference evidence="5" key="1">
    <citation type="journal article" date="2019" name="Int. J. Syst. Evol. Microbiol.">
        <title>The Global Catalogue of Microorganisms (GCM) 10K type strain sequencing project: providing services to taxonomists for standard genome sequencing and annotation.</title>
        <authorList>
            <consortium name="The Broad Institute Genomics Platform"/>
            <consortium name="The Broad Institute Genome Sequencing Center for Infectious Disease"/>
            <person name="Wu L."/>
            <person name="Ma J."/>
        </authorList>
    </citation>
    <scope>NUCLEOTIDE SEQUENCE [LARGE SCALE GENOMIC DNA]</scope>
    <source>
        <strain evidence="5">CGMCC 4.7241</strain>
    </source>
</reference>
<accession>A0ABV7YCW8</accession>
<dbReference type="RefSeq" id="WP_205120732.1">
    <property type="nucleotide sequence ID" value="NZ_JAFBCM010000001.1"/>
</dbReference>